<sequence>MLDRITSMQVFVRVVAQGSFAGAARTLSLSQTMVTKHVAALEARLGVALFHRSTRRLSLTDAGRLFLDGCHRLLSELEDMEQGVAAERDEPRGRLRLNAPVSFAIRHVAPILGEFGRRYPLVSVELGVDDRAIDLVEEGWDLTLRIRRMASSSLRTRRLAPIRFVVCAAPSYLARHGAPQTIADLVHHACLGYTLSDAVGPARWRFGARGERAIAVHGPLCANNGDVLREAAVAGQGIIYQPAFIVADELRAGQLCALALDAPPMDGPELHAVYAPAATVALKVRVMIDYLAECYGPLPPWEKGLML</sequence>
<keyword evidence="4" id="KW-0804">Transcription</keyword>
<dbReference type="InterPro" id="IPR000847">
    <property type="entry name" value="LysR_HTH_N"/>
</dbReference>
<evidence type="ECO:0000256" key="4">
    <source>
        <dbReference type="ARBA" id="ARBA00023163"/>
    </source>
</evidence>
<name>A0A7W4J7W9_9PROT</name>
<evidence type="ECO:0000259" key="5">
    <source>
        <dbReference type="PROSITE" id="PS50931"/>
    </source>
</evidence>
<dbReference type="GO" id="GO:0003700">
    <property type="term" value="F:DNA-binding transcription factor activity"/>
    <property type="evidence" value="ECO:0007669"/>
    <property type="project" value="InterPro"/>
</dbReference>
<dbReference type="Proteomes" id="UP000561066">
    <property type="component" value="Unassembled WGS sequence"/>
</dbReference>
<dbReference type="PANTHER" id="PTHR30537">
    <property type="entry name" value="HTH-TYPE TRANSCRIPTIONAL REGULATOR"/>
    <property type="match status" value="1"/>
</dbReference>
<accession>A0A7W4J7W9</accession>
<evidence type="ECO:0000256" key="1">
    <source>
        <dbReference type="ARBA" id="ARBA00009437"/>
    </source>
</evidence>
<dbReference type="InterPro" id="IPR058163">
    <property type="entry name" value="LysR-type_TF_proteobact-type"/>
</dbReference>
<gene>
    <name evidence="6" type="ORF">HLH21_09525</name>
</gene>
<reference evidence="6 7" key="1">
    <citation type="submission" date="2020-04" db="EMBL/GenBank/DDBJ databases">
        <title>Description of novel Gluconacetobacter.</title>
        <authorList>
            <person name="Sombolestani A."/>
        </authorList>
    </citation>
    <scope>NUCLEOTIDE SEQUENCE [LARGE SCALE GENOMIC DNA]</scope>
    <source>
        <strain evidence="6 7">LMG 21312</strain>
    </source>
</reference>
<dbReference type="PRINTS" id="PR00039">
    <property type="entry name" value="HTHLYSR"/>
</dbReference>
<dbReference type="PANTHER" id="PTHR30537:SF5">
    <property type="entry name" value="HTH-TYPE TRANSCRIPTIONAL ACTIVATOR TTDR-RELATED"/>
    <property type="match status" value="1"/>
</dbReference>
<dbReference type="Pfam" id="PF03466">
    <property type="entry name" value="LysR_substrate"/>
    <property type="match status" value="1"/>
</dbReference>
<dbReference type="GO" id="GO:0006351">
    <property type="term" value="P:DNA-templated transcription"/>
    <property type="evidence" value="ECO:0007669"/>
    <property type="project" value="TreeGrafter"/>
</dbReference>
<protein>
    <submittedName>
        <fullName evidence="6">LysR family transcriptional regulator</fullName>
    </submittedName>
</protein>
<comment type="similarity">
    <text evidence="1">Belongs to the LysR transcriptional regulatory family.</text>
</comment>
<dbReference type="Pfam" id="PF00126">
    <property type="entry name" value="HTH_1"/>
    <property type="match status" value="1"/>
</dbReference>
<dbReference type="SUPFAM" id="SSF53850">
    <property type="entry name" value="Periplasmic binding protein-like II"/>
    <property type="match status" value="1"/>
</dbReference>
<keyword evidence="7" id="KW-1185">Reference proteome</keyword>
<proteinExistence type="inferred from homology"/>
<dbReference type="Gene3D" id="3.40.190.290">
    <property type="match status" value="1"/>
</dbReference>
<dbReference type="RefSeq" id="WP_182943519.1">
    <property type="nucleotide sequence ID" value="NZ_JABEQH010000011.1"/>
</dbReference>
<evidence type="ECO:0000313" key="7">
    <source>
        <dbReference type="Proteomes" id="UP000561066"/>
    </source>
</evidence>
<organism evidence="6 7">
    <name type="scientific">Gluconacetobacter johannae</name>
    <dbReference type="NCBI Taxonomy" id="112140"/>
    <lineage>
        <taxon>Bacteria</taxon>
        <taxon>Pseudomonadati</taxon>
        <taxon>Pseudomonadota</taxon>
        <taxon>Alphaproteobacteria</taxon>
        <taxon>Acetobacterales</taxon>
        <taxon>Acetobacteraceae</taxon>
        <taxon>Gluconacetobacter</taxon>
    </lineage>
</organism>
<comment type="caution">
    <text evidence="6">The sequence shown here is derived from an EMBL/GenBank/DDBJ whole genome shotgun (WGS) entry which is preliminary data.</text>
</comment>
<dbReference type="PROSITE" id="PS50931">
    <property type="entry name" value="HTH_LYSR"/>
    <property type="match status" value="1"/>
</dbReference>
<dbReference type="AlphaFoldDB" id="A0A7W4J7W9"/>
<evidence type="ECO:0000256" key="2">
    <source>
        <dbReference type="ARBA" id="ARBA00023015"/>
    </source>
</evidence>
<dbReference type="FunFam" id="3.40.190.290:FF:000001">
    <property type="entry name" value="Transcriptional regulator, LysR family"/>
    <property type="match status" value="1"/>
</dbReference>
<evidence type="ECO:0000256" key="3">
    <source>
        <dbReference type="ARBA" id="ARBA00023125"/>
    </source>
</evidence>
<dbReference type="FunFam" id="1.10.10.10:FF:000001">
    <property type="entry name" value="LysR family transcriptional regulator"/>
    <property type="match status" value="1"/>
</dbReference>
<dbReference type="EMBL" id="JABEQH010000011">
    <property type="protein sequence ID" value="MBB2176168.1"/>
    <property type="molecule type" value="Genomic_DNA"/>
</dbReference>
<dbReference type="CDD" id="cd08422">
    <property type="entry name" value="PBP2_CrgA_like"/>
    <property type="match status" value="1"/>
</dbReference>
<evidence type="ECO:0000313" key="6">
    <source>
        <dbReference type="EMBL" id="MBB2176168.1"/>
    </source>
</evidence>
<dbReference type="InterPro" id="IPR036390">
    <property type="entry name" value="WH_DNA-bd_sf"/>
</dbReference>
<dbReference type="SUPFAM" id="SSF46785">
    <property type="entry name" value="Winged helix' DNA-binding domain"/>
    <property type="match status" value="1"/>
</dbReference>
<keyword evidence="3" id="KW-0238">DNA-binding</keyword>
<dbReference type="Gene3D" id="1.10.10.10">
    <property type="entry name" value="Winged helix-like DNA-binding domain superfamily/Winged helix DNA-binding domain"/>
    <property type="match status" value="1"/>
</dbReference>
<dbReference type="InterPro" id="IPR036388">
    <property type="entry name" value="WH-like_DNA-bd_sf"/>
</dbReference>
<dbReference type="InterPro" id="IPR005119">
    <property type="entry name" value="LysR_subst-bd"/>
</dbReference>
<dbReference type="GO" id="GO:0043565">
    <property type="term" value="F:sequence-specific DNA binding"/>
    <property type="evidence" value="ECO:0007669"/>
    <property type="project" value="TreeGrafter"/>
</dbReference>
<feature type="domain" description="HTH lysR-type" evidence="5">
    <location>
        <begin position="3"/>
        <end position="60"/>
    </location>
</feature>
<keyword evidence="2" id="KW-0805">Transcription regulation</keyword>